<accession>A0ABS4K0R4</accession>
<dbReference type="SUPFAM" id="SSF56519">
    <property type="entry name" value="Penicillin binding protein dimerisation domain"/>
    <property type="match status" value="1"/>
</dbReference>
<evidence type="ECO:0000256" key="1">
    <source>
        <dbReference type="ARBA" id="ARBA00004167"/>
    </source>
</evidence>
<keyword evidence="4" id="KW-1003">Cell membrane</keyword>
<dbReference type="Gene3D" id="3.90.1310.10">
    <property type="entry name" value="Penicillin-binding protein 2a (Domain 2)"/>
    <property type="match status" value="1"/>
</dbReference>
<feature type="region of interest" description="Disordered" evidence="11">
    <location>
        <begin position="934"/>
        <end position="1006"/>
    </location>
</feature>
<dbReference type="InterPro" id="IPR050515">
    <property type="entry name" value="Beta-lactam/transpept"/>
</dbReference>
<evidence type="ECO:0000256" key="9">
    <source>
        <dbReference type="ARBA" id="ARBA00023136"/>
    </source>
</evidence>
<dbReference type="Gene3D" id="3.40.710.10">
    <property type="entry name" value="DD-peptidase/beta-lactamase superfamily"/>
    <property type="match status" value="2"/>
</dbReference>
<feature type="domain" description="Penicillin-binding protein transpeptidase" evidence="13">
    <location>
        <begin position="386"/>
        <end position="612"/>
    </location>
</feature>
<evidence type="ECO:0000256" key="5">
    <source>
        <dbReference type="ARBA" id="ARBA00022692"/>
    </source>
</evidence>
<evidence type="ECO:0000256" key="4">
    <source>
        <dbReference type="ARBA" id="ARBA00022475"/>
    </source>
</evidence>
<dbReference type="InterPro" id="IPR012338">
    <property type="entry name" value="Beta-lactam/transpept-like"/>
</dbReference>
<evidence type="ECO:0000256" key="11">
    <source>
        <dbReference type="SAM" id="MobiDB-lite"/>
    </source>
</evidence>
<keyword evidence="5 12" id="KW-0812">Transmembrane</keyword>
<feature type="compositionally biased region" description="Low complexity" evidence="11">
    <location>
        <begin position="991"/>
        <end position="1006"/>
    </location>
</feature>
<protein>
    <submittedName>
        <fullName evidence="15">Penicillin-binding protein 2</fullName>
    </submittedName>
</protein>
<dbReference type="Pfam" id="PF03717">
    <property type="entry name" value="PBP_dimer"/>
    <property type="match status" value="1"/>
</dbReference>
<keyword evidence="10" id="KW-0961">Cell wall biogenesis/degradation</keyword>
<evidence type="ECO:0000256" key="10">
    <source>
        <dbReference type="ARBA" id="ARBA00023316"/>
    </source>
</evidence>
<evidence type="ECO:0000259" key="13">
    <source>
        <dbReference type="Pfam" id="PF00905"/>
    </source>
</evidence>
<keyword evidence="7" id="KW-0573">Peptidoglycan synthesis</keyword>
<dbReference type="SUPFAM" id="SSF56601">
    <property type="entry name" value="beta-lactamase/transpeptidase-like"/>
    <property type="match status" value="1"/>
</dbReference>
<dbReference type="PANTHER" id="PTHR30627">
    <property type="entry name" value="PEPTIDOGLYCAN D,D-TRANSPEPTIDASE"/>
    <property type="match status" value="1"/>
</dbReference>
<reference evidence="15 16" key="1">
    <citation type="submission" date="2021-03" db="EMBL/GenBank/DDBJ databases">
        <title>Genomic Encyclopedia of Type Strains, Phase IV (KMG-IV): sequencing the most valuable type-strain genomes for metagenomic binning, comparative biology and taxonomic classification.</title>
        <authorList>
            <person name="Goeker M."/>
        </authorList>
    </citation>
    <scope>NUCLEOTIDE SEQUENCE [LARGE SCALE GENOMIC DNA]</scope>
    <source>
        <strain evidence="15 16">DSM 28650</strain>
    </source>
</reference>
<name>A0ABS4K0R4_9CLOT</name>
<dbReference type="Pfam" id="PF00905">
    <property type="entry name" value="Transpeptidase"/>
    <property type="match status" value="2"/>
</dbReference>
<dbReference type="InterPro" id="IPR001460">
    <property type="entry name" value="PCN-bd_Tpept"/>
</dbReference>
<dbReference type="InterPro" id="IPR036138">
    <property type="entry name" value="PBP_dimer_sf"/>
</dbReference>
<gene>
    <name evidence="15" type="ORF">J2Z44_000050</name>
</gene>
<dbReference type="RefSeq" id="WP_209649260.1">
    <property type="nucleotide sequence ID" value="NZ_JAGGLL010000001.1"/>
</dbReference>
<keyword evidence="16" id="KW-1185">Reference proteome</keyword>
<evidence type="ECO:0000256" key="3">
    <source>
        <dbReference type="ARBA" id="ARBA00007171"/>
    </source>
</evidence>
<evidence type="ECO:0000313" key="15">
    <source>
        <dbReference type="EMBL" id="MBP2020269.1"/>
    </source>
</evidence>
<feature type="transmembrane region" description="Helical" evidence="12">
    <location>
        <begin position="21"/>
        <end position="39"/>
    </location>
</feature>
<comment type="similarity">
    <text evidence="3">Belongs to the transpeptidase family.</text>
</comment>
<feature type="compositionally biased region" description="Low complexity" evidence="11">
    <location>
        <begin position="955"/>
        <end position="973"/>
    </location>
</feature>
<organism evidence="15 16">
    <name type="scientific">Clostridium punense</name>
    <dbReference type="NCBI Taxonomy" id="1054297"/>
    <lineage>
        <taxon>Bacteria</taxon>
        <taxon>Bacillati</taxon>
        <taxon>Bacillota</taxon>
        <taxon>Clostridia</taxon>
        <taxon>Eubacteriales</taxon>
        <taxon>Clostridiaceae</taxon>
        <taxon>Clostridium</taxon>
    </lineage>
</organism>
<dbReference type="InterPro" id="IPR005311">
    <property type="entry name" value="PBP_dimer"/>
</dbReference>
<evidence type="ECO:0000313" key="16">
    <source>
        <dbReference type="Proteomes" id="UP001519308"/>
    </source>
</evidence>
<dbReference type="Proteomes" id="UP001519308">
    <property type="component" value="Unassembled WGS sequence"/>
</dbReference>
<comment type="caution">
    <text evidence="15">The sequence shown here is derived from an EMBL/GenBank/DDBJ whole genome shotgun (WGS) entry which is preliminary data.</text>
</comment>
<evidence type="ECO:0000256" key="7">
    <source>
        <dbReference type="ARBA" id="ARBA00022984"/>
    </source>
</evidence>
<keyword evidence="9 12" id="KW-0472">Membrane</keyword>
<evidence type="ECO:0000256" key="8">
    <source>
        <dbReference type="ARBA" id="ARBA00022989"/>
    </source>
</evidence>
<proteinExistence type="inferred from homology"/>
<feature type="domain" description="Penicillin-binding protein transpeptidase" evidence="13">
    <location>
        <begin position="764"/>
        <end position="916"/>
    </location>
</feature>
<dbReference type="EMBL" id="JAGGLL010000001">
    <property type="protein sequence ID" value="MBP2020269.1"/>
    <property type="molecule type" value="Genomic_DNA"/>
</dbReference>
<evidence type="ECO:0000256" key="6">
    <source>
        <dbReference type="ARBA" id="ARBA00022960"/>
    </source>
</evidence>
<keyword evidence="8 12" id="KW-1133">Transmembrane helix</keyword>
<feature type="domain" description="Penicillin-binding protein dimerisation" evidence="14">
    <location>
        <begin position="63"/>
        <end position="335"/>
    </location>
</feature>
<feature type="compositionally biased region" description="Polar residues" evidence="11">
    <location>
        <begin position="974"/>
        <end position="990"/>
    </location>
</feature>
<dbReference type="Gene3D" id="1.10.10.1230">
    <property type="entry name" value="Penicillin-binding protein, N-terminal non-catalytic domain, head sub-domain"/>
    <property type="match status" value="1"/>
</dbReference>
<dbReference type="PANTHER" id="PTHR30627:SF2">
    <property type="entry name" value="PEPTIDOGLYCAN D,D-TRANSPEPTIDASE MRDA"/>
    <property type="match status" value="1"/>
</dbReference>
<evidence type="ECO:0000256" key="2">
    <source>
        <dbReference type="ARBA" id="ARBA00004236"/>
    </source>
</evidence>
<evidence type="ECO:0000259" key="14">
    <source>
        <dbReference type="Pfam" id="PF03717"/>
    </source>
</evidence>
<sequence length="1006" mass="112114">MVNKKSVTNKKSKAKFSRFNIFFIAMGLIFTTIISRLLYLQVVMVEEYREEANKKASKNVPKVAARGDIIDAKGELLATSKQSYSLMFTETEESKEKFFETMAEVFKILDKNNKYIVDEFPIVIEDGNLAFKFKATDEESKRWMEIRFKKDKGIDDDKFIKKIFDKKREELTKEDEKVLDEELLKISAQEVYDKLLTDYKIDTNYELKEQRRYMIVKDSIKIQSFSGYKPVVIANDLSKEVAFEFEQRKASLPGIAVETQPMRYYPNNELGSAFLGYISKINPWEKEKFEEKGYDISTDNVGKAGLEAAFEQYLKGTKGQEIIEVNKAGRKVKTIVEADSYPGKTVQLNIDKNIQEVAEKALDDTMKSMQNKGVMGTSNVSNATRGAAIVLNAKTGQVLALVSKPGYDPNVFTVPGLEIPQNYFSPNIEQMGKEYIAKKGLINKVGVLKENEMSLPAAERAKILLDRMFPIDESIEGNTTIRKDLNDIFPKPFYNYASMALIPPGSVFKPVTALAGLTEGVINSSTKINDNGMYTKRYKSYQGACWTFNQRHATHGPIDLAKALEVSCNFYFYDVADRLYEKYGENPGALDLIAKYAWKLGLGVPPNSELEASTGIEIAENFGQVYNYESSKKKQSNIYIDQLAGFLGKGSSSVNTQLNQYKPFDIARQKEQGSPKEVAEIKKVNEKKSNLIEAIKAQMINENKLPDPEMYKMLTPLIKEVINISPEAKAVGYTDKDITGIMDSIISSVNDARIYISSAANAYDASIGQGMNLFTPLQLASYMATLINGGNRYELQLVNKIVDPVTGETTEFKPKLIDHVDIEPQYLSVIKKGMKDVTAGDNGTAVSAFKDFPIANGGKTGSANVNEEVEKAIGRTAYGTYIGFAPFDDPEIVTCIAIFDGGSGGYGAPVARAVFEEYFRDQIKAQKPGYKFMYEKPQKSDNAGTVIDESKKGESTNGESTTNNTQNGTTNNSPNGATNNTQTTKPNSRENNTTNGTQNSTTNNPR</sequence>
<evidence type="ECO:0000256" key="12">
    <source>
        <dbReference type="SAM" id="Phobius"/>
    </source>
</evidence>
<keyword evidence="6" id="KW-0133">Cell shape</keyword>
<comment type="subcellular location">
    <subcellularLocation>
        <location evidence="2">Cell membrane</location>
    </subcellularLocation>
    <subcellularLocation>
        <location evidence="1">Membrane</location>
        <topology evidence="1">Single-pass membrane protein</topology>
    </subcellularLocation>
</comment>